<comment type="caution">
    <text evidence="8">The sequence shown here is derived from an EMBL/GenBank/DDBJ whole genome shotgun (WGS) entry which is preliminary data.</text>
</comment>
<reference evidence="8" key="1">
    <citation type="submission" date="2021-03" db="EMBL/GenBank/DDBJ databases">
        <title>Whole genome shotgun sequence of Actinoplanes consettensis NBRC 14913.</title>
        <authorList>
            <person name="Komaki H."/>
            <person name="Tamura T."/>
        </authorList>
    </citation>
    <scope>NUCLEOTIDE SEQUENCE</scope>
    <source>
        <strain evidence="8">NBRC 14913</strain>
    </source>
</reference>
<evidence type="ECO:0000256" key="6">
    <source>
        <dbReference type="SAM" id="SignalP"/>
    </source>
</evidence>
<keyword evidence="9" id="KW-1185">Reference proteome</keyword>
<keyword evidence="3 5" id="KW-0378">Hydrolase</keyword>
<feature type="active site" description="Charge relay system" evidence="5">
    <location>
        <position position="110"/>
    </location>
</feature>
<gene>
    <name evidence="8" type="ORF">Aco04nite_94610</name>
</gene>
<feature type="signal peptide" evidence="6">
    <location>
        <begin position="1"/>
        <end position="25"/>
    </location>
</feature>
<dbReference type="InterPro" id="IPR036852">
    <property type="entry name" value="Peptidase_S8/S53_dom_sf"/>
</dbReference>
<organism evidence="8 9">
    <name type="scientific">Winogradskya consettensis</name>
    <dbReference type="NCBI Taxonomy" id="113560"/>
    <lineage>
        <taxon>Bacteria</taxon>
        <taxon>Bacillati</taxon>
        <taxon>Actinomycetota</taxon>
        <taxon>Actinomycetes</taxon>
        <taxon>Micromonosporales</taxon>
        <taxon>Micromonosporaceae</taxon>
        <taxon>Winogradskya</taxon>
    </lineage>
</organism>
<evidence type="ECO:0000313" key="8">
    <source>
        <dbReference type="EMBL" id="GIM85102.1"/>
    </source>
</evidence>
<dbReference type="EMBL" id="BOQP01000076">
    <property type="protein sequence ID" value="GIM85102.1"/>
    <property type="molecule type" value="Genomic_DNA"/>
</dbReference>
<dbReference type="PROSITE" id="PS51892">
    <property type="entry name" value="SUBTILASE"/>
    <property type="match status" value="1"/>
</dbReference>
<dbReference type="Gene3D" id="3.40.50.200">
    <property type="entry name" value="Peptidase S8/S53 domain"/>
    <property type="match status" value="1"/>
</dbReference>
<dbReference type="PROSITE" id="PS00138">
    <property type="entry name" value="SUBTILASE_SER"/>
    <property type="match status" value="1"/>
</dbReference>
<feature type="chain" id="PRO_5038069376" description="Peptidase S8/S53 domain-containing protein" evidence="6">
    <location>
        <begin position="26"/>
        <end position="540"/>
    </location>
</feature>
<keyword evidence="6" id="KW-0732">Signal</keyword>
<dbReference type="InterPro" id="IPR013783">
    <property type="entry name" value="Ig-like_fold"/>
</dbReference>
<dbReference type="Proteomes" id="UP000680865">
    <property type="component" value="Unassembled WGS sequence"/>
</dbReference>
<dbReference type="GO" id="GO:0005975">
    <property type="term" value="P:carbohydrate metabolic process"/>
    <property type="evidence" value="ECO:0007669"/>
    <property type="project" value="UniProtKB-ARBA"/>
</dbReference>
<dbReference type="InterPro" id="IPR023828">
    <property type="entry name" value="Peptidase_S8_Ser-AS"/>
</dbReference>
<evidence type="ECO:0000256" key="4">
    <source>
        <dbReference type="ARBA" id="ARBA00022825"/>
    </source>
</evidence>
<evidence type="ECO:0000256" key="2">
    <source>
        <dbReference type="ARBA" id="ARBA00022670"/>
    </source>
</evidence>
<dbReference type="InterPro" id="IPR015500">
    <property type="entry name" value="Peptidase_S8_subtilisin-rel"/>
</dbReference>
<dbReference type="InterPro" id="IPR050131">
    <property type="entry name" value="Peptidase_S8_subtilisin-like"/>
</dbReference>
<dbReference type="InterPro" id="IPR000209">
    <property type="entry name" value="Peptidase_S8/S53_dom"/>
</dbReference>
<evidence type="ECO:0000259" key="7">
    <source>
        <dbReference type="Pfam" id="PF00082"/>
    </source>
</evidence>
<feature type="domain" description="Peptidase S8/S53" evidence="7">
    <location>
        <begin position="102"/>
        <end position="331"/>
    </location>
</feature>
<dbReference type="PANTHER" id="PTHR43806">
    <property type="entry name" value="PEPTIDASE S8"/>
    <property type="match status" value="1"/>
</dbReference>
<feature type="active site" description="Charge relay system" evidence="5">
    <location>
        <position position="296"/>
    </location>
</feature>
<dbReference type="Pfam" id="PF00082">
    <property type="entry name" value="Peptidase_S8"/>
    <property type="match status" value="1"/>
</dbReference>
<dbReference type="PRINTS" id="PR00723">
    <property type="entry name" value="SUBTILISIN"/>
</dbReference>
<evidence type="ECO:0000313" key="9">
    <source>
        <dbReference type="Proteomes" id="UP000680865"/>
    </source>
</evidence>
<dbReference type="PANTHER" id="PTHR43806:SF11">
    <property type="entry name" value="CEREVISIN-RELATED"/>
    <property type="match status" value="1"/>
</dbReference>
<evidence type="ECO:0000256" key="1">
    <source>
        <dbReference type="ARBA" id="ARBA00011073"/>
    </source>
</evidence>
<comment type="similarity">
    <text evidence="1 5">Belongs to the peptidase S8 family.</text>
</comment>
<keyword evidence="2 5" id="KW-0645">Protease</keyword>
<keyword evidence="4 5" id="KW-0720">Serine protease</keyword>
<dbReference type="GO" id="GO:0004252">
    <property type="term" value="F:serine-type endopeptidase activity"/>
    <property type="evidence" value="ECO:0007669"/>
    <property type="project" value="UniProtKB-UniRule"/>
</dbReference>
<dbReference type="SUPFAM" id="SSF52743">
    <property type="entry name" value="Subtilisin-like"/>
    <property type="match status" value="1"/>
</dbReference>
<protein>
    <recommendedName>
        <fullName evidence="7">Peptidase S8/S53 domain-containing protein</fullName>
    </recommendedName>
</protein>
<evidence type="ECO:0000256" key="3">
    <source>
        <dbReference type="ARBA" id="ARBA00022801"/>
    </source>
</evidence>
<dbReference type="Gene3D" id="2.60.40.10">
    <property type="entry name" value="Immunoglobulins"/>
    <property type="match status" value="2"/>
</dbReference>
<dbReference type="GO" id="GO:0006508">
    <property type="term" value="P:proteolysis"/>
    <property type="evidence" value="ECO:0007669"/>
    <property type="project" value="UniProtKB-KW"/>
</dbReference>
<feature type="active site" description="Charge relay system" evidence="5">
    <location>
        <position position="142"/>
    </location>
</feature>
<sequence>MILNAVTAGLLALSGSPAVSAPAAADPVTLVVGHRTGAPTIVEVPADQVSRATKALRADPAVTYVEPDHMARMATNDPSYPGQWGIARTGVDVAWGTTHGASGVVVAVLDTGVTAIPDLAGRLLPGRDFVNGDNDATDDEGHGTQAAGVIAAAANNGIGVAGICWNCRILPVKVLGSNGMGSYSDIGAGIRWAADQGADVINLSLGAADPSQILTDAVTYASSRGALVIAAAGNSGTTVRHYPAAIPAVLAVGGSTPSDERYPWSNYGSDWVDIAAPGCNLAQSMRQVAGQYCGTSSATPFVAGVAALLASTTPKPDAATIRSALESTAVKIGGDWVGSGRVDAGRALAVEKSMPLPDDTVAPVTSFSSPVSGALVRGKVAVTARATDDVDVAKVELLMNGKVVGTDRSSPYAFTWDSGAIRGASVTLGLKAYDRGENVASATRTFRVDNGAPTVKITNGPANGTRKIRGTKYVTATASDANGIRRMELQVNGKVVQTYAGTSHRFAVATARYGKTISVRVRAYDRAGNVTSTPVRKWYR</sequence>
<dbReference type="AlphaFoldDB" id="A0A919T2B0"/>
<name>A0A919T2B0_9ACTN</name>
<accession>A0A919T2B0</accession>
<evidence type="ECO:0000256" key="5">
    <source>
        <dbReference type="PROSITE-ProRule" id="PRU01240"/>
    </source>
</evidence>
<proteinExistence type="inferred from homology"/>
<dbReference type="Pfam" id="PF17957">
    <property type="entry name" value="Big_7"/>
    <property type="match status" value="2"/>
</dbReference>
<dbReference type="RefSeq" id="WP_213003705.1">
    <property type="nucleotide sequence ID" value="NZ_BAAATW010000009.1"/>
</dbReference>